<dbReference type="Pfam" id="PF13963">
    <property type="entry name" value="Transpos_assoc"/>
    <property type="match status" value="1"/>
</dbReference>
<evidence type="ECO:0000256" key="1">
    <source>
        <dbReference type="SAM" id="MobiDB-lite"/>
    </source>
</evidence>
<feature type="region of interest" description="Disordered" evidence="1">
    <location>
        <begin position="800"/>
        <end position="819"/>
    </location>
</feature>
<evidence type="ECO:0000259" key="4">
    <source>
        <dbReference type="Pfam" id="PF13963"/>
    </source>
</evidence>
<dbReference type="PANTHER" id="PTHR10775">
    <property type="entry name" value="OS08G0208400 PROTEIN"/>
    <property type="match status" value="1"/>
</dbReference>
<feature type="domain" description="DUF4216" evidence="2">
    <location>
        <begin position="1269"/>
        <end position="1333"/>
    </location>
</feature>
<evidence type="ECO:0000313" key="6">
    <source>
        <dbReference type="Proteomes" id="UP001231189"/>
    </source>
</evidence>
<keyword evidence="6" id="KW-1185">Reference proteome</keyword>
<gene>
    <name evidence="5" type="ORF">QYE76_043591</name>
</gene>
<feature type="region of interest" description="Disordered" evidence="1">
    <location>
        <begin position="1"/>
        <end position="47"/>
    </location>
</feature>
<name>A0AAD8WYC1_LOLMU</name>
<sequence length="1451" mass="167490">MMEDGDEEEDNDDHYRSMFSECDDTAMDDNEEEGGEEQASDDPVDDDLRRAISDARRDCGTDKERLQFDKMLEDHHKLLYPGCEDGHRKLGSILELLKWKAEVGVTDSGFEKLMIILKKLFPRNNELPVSTYEAKKLVCPLGLDVQKIHACINDCILYRGEKYENLNKCPICGALRYKIRKDDPGDVEGEPPRKRVPAKVMWYAPIIPRLKRLFRNKEHAQLLRWHMEERKKDAMLRHPADGRQWRNIGREFPDFAAVLVGQVTIFKHMYIPRARHRFYFVLFLRQGVVRYMLYLIEQCVHPRFLILPTALVPVAATNRDKREGVNSFLLVAEANKSKQGFMCCPCLKCKNEKDYSCSRDIKSHLLRFGFMSSYNVWTKHGEEGVMMEDGDEEEDNDDQYRSMFSECDDTAMDDNEEEGGEEQASDDPVDDDLRRAISDARRDCGTDKERLQFDKMLEDHHKLLYPGCEDGHRKLGSILELLKWKAEVGVTDSGFEKLMIILKKLFPRNNELPVSTYEAKKLVCPLGLDVQKIHACINDCILYRGEKYENLNKCPICGALRYKIRKDDPGDVEGEPPRKRVPAKVMWYAPIIPRLKRLFRNKEHAQLLRWHMEERKKDAMLRHPADGRQWRNIGREFPDFAGEARNLYFGLSTDGMNPFGEQSCSHSTWPVTLCIYNLPPWLCMKRKFIMMPVLIQGPKQPGNDIDVYLRPLVDELLELWAKPGVRVWDEHTEQEFDLRGLLFVTINDWPALSNISGQTNKGYNACTHCLDETESKYLGKSKKVVYPFNRRYLPRKHPLRKKGKHFDGEADRRPKPVPRSGADIFDMVKDLNVIFGKGPGSRPVPKDADGHAPMWKKKSIFWELEYWKVLEVRSAIDVMHLTKNLCVNILGFLGVYGKTKDTPEAREDQELHKGRNGNHPGQFVGPASYALTKQEKEIFFEALFSIKVPSGFSSNIKGIVNMKEKKFQNLKSHDCHVLMTQLLPVALRGLLPENVRLAIVKICAFLNAISQKVMDPETLSGLQEDVVECLVSFELLFPPSFFNIMTHLLVHLVEEIRILGPVFLHNMFPFERFMGVLKKYVHNRARPEGSISKGYGTEEVIEFCVDFLPDLKPIGVPESRYEGRLTGKGTLGRKSMVCRDKISFNQAHYTVLYNSILVAPYIEKHKNALREINPGQPESLITRQHMNTFGSWLQRHLINDPSVVEQLFLLARLPSSNICTFQGYEINGNTFYTIDQDKKSTNQNSGVRFDAKDENGQTTTYYGYIEEIWELDYGPTFKVPLFRCKWVKLSGIHIDDKYGMITVDPNNLAYLDEPFVLASEVAQVFYVKDMSSKSRKRNQQKNTSIEEPKRHIVLSGKRNIVGVDDKTDMSEDYNKFKEIPPFTARHRFYFVLFLRQGVVRYMLYLIEQCVHPRFLILPTALVPVAATNRDKRLPTHPYPADSFSPGCSHQP</sequence>
<feature type="domain" description="Transposase-associated" evidence="4">
    <location>
        <begin position="317"/>
        <end position="382"/>
    </location>
</feature>
<feature type="compositionally biased region" description="Acidic residues" evidence="1">
    <location>
        <begin position="410"/>
        <end position="430"/>
    </location>
</feature>
<evidence type="ECO:0000259" key="2">
    <source>
        <dbReference type="Pfam" id="PF13952"/>
    </source>
</evidence>
<feature type="compositionally biased region" description="Acidic residues" evidence="1">
    <location>
        <begin position="21"/>
        <end position="45"/>
    </location>
</feature>
<dbReference type="InterPro" id="IPR025312">
    <property type="entry name" value="DUF4216"/>
</dbReference>
<evidence type="ECO:0000313" key="5">
    <source>
        <dbReference type="EMBL" id="KAK1682743.1"/>
    </source>
</evidence>
<dbReference type="Pfam" id="PF13952">
    <property type="entry name" value="DUF4216"/>
    <property type="match status" value="1"/>
</dbReference>
<dbReference type="InterPro" id="IPR004242">
    <property type="entry name" value="Transposase_21"/>
</dbReference>
<evidence type="ECO:0000259" key="3">
    <source>
        <dbReference type="Pfam" id="PF13960"/>
    </source>
</evidence>
<accession>A0AAD8WYC1</accession>
<evidence type="ECO:0008006" key="7">
    <source>
        <dbReference type="Google" id="ProtNLM"/>
    </source>
</evidence>
<dbReference type="PANTHER" id="PTHR10775:SF169">
    <property type="entry name" value="TRANSPOSASE"/>
    <property type="match status" value="1"/>
</dbReference>
<feature type="domain" description="DUF4218" evidence="3">
    <location>
        <begin position="1010"/>
        <end position="1110"/>
    </location>
</feature>
<dbReference type="InterPro" id="IPR029480">
    <property type="entry name" value="Transpos_assoc"/>
</dbReference>
<dbReference type="InterPro" id="IPR025452">
    <property type="entry name" value="DUF4218"/>
</dbReference>
<proteinExistence type="predicted"/>
<organism evidence="5 6">
    <name type="scientific">Lolium multiflorum</name>
    <name type="common">Italian ryegrass</name>
    <name type="synonym">Lolium perenne subsp. multiflorum</name>
    <dbReference type="NCBI Taxonomy" id="4521"/>
    <lineage>
        <taxon>Eukaryota</taxon>
        <taxon>Viridiplantae</taxon>
        <taxon>Streptophyta</taxon>
        <taxon>Embryophyta</taxon>
        <taxon>Tracheophyta</taxon>
        <taxon>Spermatophyta</taxon>
        <taxon>Magnoliopsida</taxon>
        <taxon>Liliopsida</taxon>
        <taxon>Poales</taxon>
        <taxon>Poaceae</taxon>
        <taxon>BOP clade</taxon>
        <taxon>Pooideae</taxon>
        <taxon>Poodae</taxon>
        <taxon>Poeae</taxon>
        <taxon>Poeae Chloroplast Group 2 (Poeae type)</taxon>
        <taxon>Loliodinae</taxon>
        <taxon>Loliinae</taxon>
        <taxon>Lolium</taxon>
    </lineage>
</organism>
<dbReference type="Pfam" id="PF02992">
    <property type="entry name" value="Transposase_21"/>
    <property type="match status" value="1"/>
</dbReference>
<dbReference type="EMBL" id="JAUUTY010000002">
    <property type="protein sequence ID" value="KAK1682743.1"/>
    <property type="molecule type" value="Genomic_DNA"/>
</dbReference>
<feature type="compositionally biased region" description="Acidic residues" evidence="1">
    <location>
        <begin position="1"/>
        <end position="12"/>
    </location>
</feature>
<reference evidence="5" key="1">
    <citation type="submission" date="2023-07" db="EMBL/GenBank/DDBJ databases">
        <title>A chromosome-level genome assembly of Lolium multiflorum.</title>
        <authorList>
            <person name="Chen Y."/>
            <person name="Copetti D."/>
            <person name="Kolliker R."/>
            <person name="Studer B."/>
        </authorList>
    </citation>
    <scope>NUCLEOTIDE SEQUENCE</scope>
    <source>
        <strain evidence="5">02402/16</strain>
        <tissue evidence="5">Leaf</tissue>
    </source>
</reference>
<dbReference type="Pfam" id="PF13960">
    <property type="entry name" value="DUF4218"/>
    <property type="match status" value="1"/>
</dbReference>
<dbReference type="Proteomes" id="UP001231189">
    <property type="component" value="Unassembled WGS sequence"/>
</dbReference>
<comment type="caution">
    <text evidence="5">The sequence shown here is derived from an EMBL/GenBank/DDBJ whole genome shotgun (WGS) entry which is preliminary data.</text>
</comment>
<feature type="region of interest" description="Disordered" evidence="1">
    <location>
        <begin position="410"/>
        <end position="432"/>
    </location>
</feature>
<protein>
    <recommendedName>
        <fullName evidence="7">Transposon protein, putative, CACTA, En/Spm sub-class</fullName>
    </recommendedName>
</protein>
<feature type="compositionally biased region" description="Basic and acidic residues" evidence="1">
    <location>
        <begin position="805"/>
        <end position="814"/>
    </location>
</feature>